<sequence length="340" mass="37935">MKDQLSSLGEQIEKAFGFDGLGLVVIKGVPEFPRLRERLLKLAAKFADLPEATKNKYVHEQSHYSFGWSHGKELLKPGVADTFKGSYYNNPQYDVPTDDPIKIQQSPEVCCPNIWPSEEDCPDFENAFKDLGRLIVEVGTLLSHHCDKYVSSKLGEAYPKENHLEGVIRESKSTKARLLHYFEVPDGVTVNTEDSDTWCGWHNDHGSLTGLCSAMFRDIRTGEFVDCPDPIAGLYCRPRYGGLQKISIPKDCLAFQIGECAQIHTGGVLRATPHAVKAINPPDSAYYSRETFAVFMQPNFDQLLSPPSGVSVDQVAVGQYKEGMDFGKFGKATIDYYYGM</sequence>
<evidence type="ECO:0000313" key="2">
    <source>
        <dbReference type="EMBL" id="NDV33301.1"/>
    </source>
</evidence>
<dbReference type="AlphaFoldDB" id="A0A6B2L8N5"/>
<dbReference type="InterPro" id="IPR026992">
    <property type="entry name" value="DIOX_N"/>
</dbReference>
<reference evidence="2" key="1">
    <citation type="journal article" date="2020" name="J. Eukaryot. Microbiol.">
        <title>De novo Sequencing, Assembly and Annotation of the Transcriptome for the Free-Living Testate Amoeba Arcella intermedia.</title>
        <authorList>
            <person name="Ribeiro G.M."/>
            <person name="Porfirio-Sousa A.L."/>
            <person name="Maurer-Alcala X.X."/>
            <person name="Katz L.A."/>
            <person name="Lahr D.J.G."/>
        </authorList>
    </citation>
    <scope>NUCLEOTIDE SEQUENCE</scope>
</reference>
<dbReference type="EMBL" id="GIBP01004332">
    <property type="protein sequence ID" value="NDV33301.1"/>
    <property type="molecule type" value="Transcribed_RNA"/>
</dbReference>
<proteinExistence type="predicted"/>
<dbReference type="PANTHER" id="PTHR48420:SF1">
    <property type="entry name" value="NON-HAEM DIOXYGENASE N-TERMINAL DOMAIN-CONTAINING PROTEIN"/>
    <property type="match status" value="1"/>
</dbReference>
<feature type="domain" description="Non-haem dioxygenase N-terminal" evidence="1">
    <location>
        <begin position="6"/>
        <end position="118"/>
    </location>
</feature>
<dbReference type="Gene3D" id="2.60.120.330">
    <property type="entry name" value="B-lactam Antibiotic, Isopenicillin N Synthase, Chain"/>
    <property type="match status" value="1"/>
</dbReference>
<dbReference type="InterPro" id="IPR027443">
    <property type="entry name" value="IPNS-like_sf"/>
</dbReference>
<protein>
    <recommendedName>
        <fullName evidence="1">Non-haem dioxygenase N-terminal domain-containing protein</fullName>
    </recommendedName>
</protein>
<accession>A0A6B2L8N5</accession>
<organism evidence="2">
    <name type="scientific">Arcella intermedia</name>
    <dbReference type="NCBI Taxonomy" id="1963864"/>
    <lineage>
        <taxon>Eukaryota</taxon>
        <taxon>Amoebozoa</taxon>
        <taxon>Tubulinea</taxon>
        <taxon>Elardia</taxon>
        <taxon>Arcellinida</taxon>
        <taxon>Sphaerothecina</taxon>
        <taxon>Arcellidae</taxon>
        <taxon>Arcella</taxon>
    </lineage>
</organism>
<evidence type="ECO:0000259" key="1">
    <source>
        <dbReference type="Pfam" id="PF14226"/>
    </source>
</evidence>
<dbReference type="PANTHER" id="PTHR48420">
    <property type="entry name" value="NON-HAEM DIOXYGENASE N-TERMINAL DOMAIN-CONTAINING PROTEIN"/>
    <property type="match status" value="1"/>
</dbReference>
<dbReference type="SUPFAM" id="SSF51197">
    <property type="entry name" value="Clavaminate synthase-like"/>
    <property type="match status" value="1"/>
</dbReference>
<dbReference type="Pfam" id="PF14226">
    <property type="entry name" value="DIOX_N"/>
    <property type="match status" value="1"/>
</dbReference>
<name>A0A6B2L8N5_9EUKA</name>